<accession>A0AAD5KW48</accession>
<keyword evidence="4 9" id="KW-0349">Heme</keyword>
<dbReference type="PROSITE" id="PS00086">
    <property type="entry name" value="CYTOCHROME_P450"/>
    <property type="match status" value="1"/>
</dbReference>
<comment type="subcellular location">
    <subcellularLocation>
        <location evidence="2">Endoplasmic reticulum membrane</location>
    </subcellularLocation>
</comment>
<evidence type="ECO:0000313" key="13">
    <source>
        <dbReference type="Proteomes" id="UP000820818"/>
    </source>
</evidence>
<keyword evidence="13" id="KW-1185">Reference proteome</keyword>
<evidence type="ECO:0000256" key="3">
    <source>
        <dbReference type="ARBA" id="ARBA00010617"/>
    </source>
</evidence>
<proteinExistence type="inferred from homology"/>
<dbReference type="PRINTS" id="PR00385">
    <property type="entry name" value="P450"/>
</dbReference>
<dbReference type="PANTHER" id="PTHR24291:SF189">
    <property type="entry name" value="CYTOCHROME P450 4C3-RELATED"/>
    <property type="match status" value="1"/>
</dbReference>
<evidence type="ECO:0000313" key="12">
    <source>
        <dbReference type="EMBL" id="KAI9560167.1"/>
    </source>
</evidence>
<name>A0AAD5KW48_9CRUS</name>
<evidence type="ECO:0000256" key="5">
    <source>
        <dbReference type="ARBA" id="ARBA00022824"/>
    </source>
</evidence>
<evidence type="ECO:0000256" key="4">
    <source>
        <dbReference type="ARBA" id="ARBA00022617"/>
    </source>
</evidence>
<dbReference type="AlphaFoldDB" id="A0AAD5KW48"/>
<dbReference type="Proteomes" id="UP000820818">
    <property type="component" value="Linkage Group LG4"/>
</dbReference>
<dbReference type="GO" id="GO:0016705">
    <property type="term" value="F:oxidoreductase activity, acting on paired donors, with incorporation or reduction of molecular oxygen"/>
    <property type="evidence" value="ECO:0007669"/>
    <property type="project" value="InterPro"/>
</dbReference>
<evidence type="ECO:0000256" key="6">
    <source>
        <dbReference type="ARBA" id="ARBA00023004"/>
    </source>
</evidence>
<dbReference type="GO" id="GO:0005506">
    <property type="term" value="F:iron ion binding"/>
    <property type="evidence" value="ECO:0007669"/>
    <property type="project" value="InterPro"/>
</dbReference>
<dbReference type="Pfam" id="PF00067">
    <property type="entry name" value="p450"/>
    <property type="match status" value="1"/>
</dbReference>
<evidence type="ECO:0000256" key="9">
    <source>
        <dbReference type="PIRSR" id="PIRSR602401-1"/>
    </source>
</evidence>
<feature type="transmembrane region" description="Helical" evidence="11">
    <location>
        <begin position="55"/>
        <end position="80"/>
    </location>
</feature>
<evidence type="ECO:0000256" key="11">
    <source>
        <dbReference type="SAM" id="Phobius"/>
    </source>
</evidence>
<sequence>MDVTSGGESSVWISSFSYYTVTTILATLVVLAVVKRYNFMQRCNKVLGAPTEIPLFGGGSLIFVPPAEIMNLLLLLHVVFGRISPSGIIRAWIGPLPMFFATTAEAVEAVLSSNKIITKSREYDFLHPWLNTGLLTSTGSKWQTRRKLLTPAFHFKILEDFVHVFNEQSRILVNKLNQAVAKDKDLNIFPFVTLCTLDIICETAMGRNVEAQSKMDSAYVQAVYNMSQLIQYRQVRFYLWSDWMFKLSSYWPEQRKALGILHGFTNKVIQERKAEHQKRSSNIVEPSKDVTEDTDFSKRRRLAFLDLLIEASQGGTVLSDSDIREEVDTFMFEGHDTTSAAISWSIFLIGSHPEVQEMVNEELDRVFGDSDRPATMADLSELKYLECCIKEALRLYPSVPIISRTCVEDTVIGGDEIPAGTSVSICSYYLHRDPKYFPDPELYQPKRFLAEHSERRHPYSYVPFSAGPRNCIGQRFALMEEKAVLSAILRNFHVQSLDKRDEMVLLAELILRPRDGIRIRLEPKKTQ</sequence>
<dbReference type="CDD" id="cd20660">
    <property type="entry name" value="CYP4V-like"/>
    <property type="match status" value="1"/>
</dbReference>
<comment type="caution">
    <text evidence="12">The sequence shown here is derived from an EMBL/GenBank/DDBJ whole genome shotgun (WGS) entry which is preliminary data.</text>
</comment>
<evidence type="ECO:0000256" key="8">
    <source>
        <dbReference type="ARBA" id="ARBA00023136"/>
    </source>
</evidence>
<dbReference type="InterPro" id="IPR002401">
    <property type="entry name" value="Cyt_P450_E_grp-I"/>
</dbReference>
<dbReference type="PANTHER" id="PTHR24291">
    <property type="entry name" value="CYTOCHROME P450 FAMILY 4"/>
    <property type="match status" value="1"/>
</dbReference>
<dbReference type="GO" id="GO:0004497">
    <property type="term" value="F:monooxygenase activity"/>
    <property type="evidence" value="ECO:0007669"/>
    <property type="project" value="UniProtKB-KW"/>
</dbReference>
<keyword evidence="11" id="KW-0812">Transmembrane</keyword>
<dbReference type="InterPro" id="IPR050196">
    <property type="entry name" value="Cytochrome_P450_Monoox"/>
</dbReference>
<protein>
    <submittedName>
        <fullName evidence="12">Cytochrome P450 4 family</fullName>
    </submittedName>
</protein>
<keyword evidence="5" id="KW-0256">Endoplasmic reticulum</keyword>
<evidence type="ECO:0000256" key="7">
    <source>
        <dbReference type="ARBA" id="ARBA00023033"/>
    </source>
</evidence>
<keyword evidence="6 9" id="KW-0408">Iron</keyword>
<keyword evidence="7 10" id="KW-0503">Monooxygenase</keyword>
<dbReference type="Gene3D" id="1.10.630.10">
    <property type="entry name" value="Cytochrome P450"/>
    <property type="match status" value="1"/>
</dbReference>
<feature type="binding site" description="axial binding residue" evidence="9">
    <location>
        <position position="471"/>
    </location>
    <ligand>
        <name>heme</name>
        <dbReference type="ChEBI" id="CHEBI:30413"/>
    </ligand>
    <ligandPart>
        <name>Fe</name>
        <dbReference type="ChEBI" id="CHEBI:18248"/>
    </ligandPart>
</feature>
<comment type="cofactor">
    <cofactor evidence="1 9">
        <name>heme</name>
        <dbReference type="ChEBI" id="CHEBI:30413"/>
    </cofactor>
</comment>
<evidence type="ECO:0000256" key="1">
    <source>
        <dbReference type="ARBA" id="ARBA00001971"/>
    </source>
</evidence>
<keyword evidence="11" id="KW-1133">Transmembrane helix</keyword>
<dbReference type="GO" id="GO:0005789">
    <property type="term" value="C:endoplasmic reticulum membrane"/>
    <property type="evidence" value="ECO:0007669"/>
    <property type="project" value="UniProtKB-SubCell"/>
</dbReference>
<dbReference type="PRINTS" id="PR00463">
    <property type="entry name" value="EP450I"/>
</dbReference>
<dbReference type="SUPFAM" id="SSF48264">
    <property type="entry name" value="Cytochrome P450"/>
    <property type="match status" value="1"/>
</dbReference>
<reference evidence="12 13" key="1">
    <citation type="submission" date="2022-05" db="EMBL/GenBank/DDBJ databases">
        <title>A multi-omics perspective on studying reproductive biology in Daphnia sinensis.</title>
        <authorList>
            <person name="Jia J."/>
        </authorList>
    </citation>
    <scope>NUCLEOTIDE SEQUENCE [LARGE SCALE GENOMIC DNA]</scope>
    <source>
        <strain evidence="12 13">WSL</strain>
    </source>
</reference>
<keyword evidence="9 10" id="KW-0479">Metal-binding</keyword>
<feature type="transmembrane region" description="Helical" evidence="11">
    <location>
        <begin position="12"/>
        <end position="34"/>
    </location>
</feature>
<keyword evidence="10" id="KW-0560">Oxidoreductase</keyword>
<gene>
    <name evidence="12" type="ORF">GHT06_014178</name>
</gene>
<dbReference type="InterPro" id="IPR001128">
    <property type="entry name" value="Cyt_P450"/>
</dbReference>
<keyword evidence="8 11" id="KW-0472">Membrane</keyword>
<dbReference type="EMBL" id="WJBH02000004">
    <property type="protein sequence ID" value="KAI9560167.1"/>
    <property type="molecule type" value="Genomic_DNA"/>
</dbReference>
<dbReference type="GO" id="GO:0020037">
    <property type="term" value="F:heme binding"/>
    <property type="evidence" value="ECO:0007669"/>
    <property type="project" value="InterPro"/>
</dbReference>
<comment type="similarity">
    <text evidence="3 10">Belongs to the cytochrome P450 family.</text>
</comment>
<evidence type="ECO:0000256" key="2">
    <source>
        <dbReference type="ARBA" id="ARBA00004586"/>
    </source>
</evidence>
<evidence type="ECO:0000256" key="10">
    <source>
        <dbReference type="RuleBase" id="RU000461"/>
    </source>
</evidence>
<dbReference type="InterPro" id="IPR036396">
    <property type="entry name" value="Cyt_P450_sf"/>
</dbReference>
<organism evidence="12 13">
    <name type="scientific">Daphnia sinensis</name>
    <dbReference type="NCBI Taxonomy" id="1820382"/>
    <lineage>
        <taxon>Eukaryota</taxon>
        <taxon>Metazoa</taxon>
        <taxon>Ecdysozoa</taxon>
        <taxon>Arthropoda</taxon>
        <taxon>Crustacea</taxon>
        <taxon>Branchiopoda</taxon>
        <taxon>Diplostraca</taxon>
        <taxon>Cladocera</taxon>
        <taxon>Anomopoda</taxon>
        <taxon>Daphniidae</taxon>
        <taxon>Daphnia</taxon>
        <taxon>Daphnia similis group</taxon>
    </lineage>
</organism>
<dbReference type="InterPro" id="IPR017972">
    <property type="entry name" value="Cyt_P450_CS"/>
</dbReference>